<dbReference type="Proteomes" id="UP000827872">
    <property type="component" value="Linkage Group LG15"/>
</dbReference>
<proteinExistence type="predicted"/>
<accession>A0ACB8EVI3</accession>
<dbReference type="EMBL" id="CM037628">
    <property type="protein sequence ID" value="KAH7996862.1"/>
    <property type="molecule type" value="Genomic_DNA"/>
</dbReference>
<comment type="caution">
    <text evidence="1">The sequence shown here is derived from an EMBL/GenBank/DDBJ whole genome shotgun (WGS) entry which is preliminary data.</text>
</comment>
<keyword evidence="2" id="KW-1185">Reference proteome</keyword>
<name>A0ACB8EVI3_9SAUR</name>
<protein>
    <submittedName>
        <fullName evidence="1">Uncharacterized protein</fullName>
    </submittedName>
</protein>
<gene>
    <name evidence="1" type="ORF">K3G42_011607</name>
</gene>
<reference evidence="1" key="1">
    <citation type="submission" date="2021-08" db="EMBL/GenBank/DDBJ databases">
        <title>The first chromosome-level gecko genome reveals the dynamic sex chromosomes of Neotropical dwarf geckos (Sphaerodactylidae: Sphaerodactylus).</title>
        <authorList>
            <person name="Pinto B.J."/>
            <person name="Keating S.E."/>
            <person name="Gamble T."/>
        </authorList>
    </citation>
    <scope>NUCLEOTIDE SEQUENCE</scope>
    <source>
        <strain evidence="1">TG3544</strain>
    </source>
</reference>
<evidence type="ECO:0000313" key="2">
    <source>
        <dbReference type="Proteomes" id="UP000827872"/>
    </source>
</evidence>
<organism evidence="1 2">
    <name type="scientific">Sphaerodactylus townsendi</name>
    <dbReference type="NCBI Taxonomy" id="933632"/>
    <lineage>
        <taxon>Eukaryota</taxon>
        <taxon>Metazoa</taxon>
        <taxon>Chordata</taxon>
        <taxon>Craniata</taxon>
        <taxon>Vertebrata</taxon>
        <taxon>Euteleostomi</taxon>
        <taxon>Lepidosauria</taxon>
        <taxon>Squamata</taxon>
        <taxon>Bifurcata</taxon>
        <taxon>Gekkota</taxon>
        <taxon>Sphaerodactylidae</taxon>
        <taxon>Sphaerodactylus</taxon>
    </lineage>
</organism>
<evidence type="ECO:0000313" key="1">
    <source>
        <dbReference type="EMBL" id="KAH7996862.1"/>
    </source>
</evidence>
<sequence>MAAPLLSLSEGEGARARRREQLRAWAEAEAVAASPGPAPPPAGSSPLPSPAATGSAMGSGGRPCRTVRFDAAAEFLACCAGAELEAAREMLSADPGAVNGTNADGISALHQRVVFALSSSGDLPM</sequence>